<dbReference type="PANTHER" id="PTHR36391">
    <property type="entry name" value="FURRY"/>
    <property type="match status" value="1"/>
</dbReference>
<evidence type="ECO:0000313" key="3">
    <source>
        <dbReference type="Proteomes" id="UP001465755"/>
    </source>
</evidence>
<dbReference type="Proteomes" id="UP001465755">
    <property type="component" value="Unassembled WGS sequence"/>
</dbReference>
<proteinExistence type="predicted"/>
<dbReference type="AlphaFoldDB" id="A0AAW1PRP3"/>
<name>A0AAW1PRP3_9CHLO</name>
<evidence type="ECO:0000313" key="2">
    <source>
        <dbReference type="EMBL" id="KAK9812289.1"/>
    </source>
</evidence>
<dbReference type="PANTHER" id="PTHR36391:SF1">
    <property type="entry name" value="FURRY"/>
    <property type="match status" value="1"/>
</dbReference>
<gene>
    <name evidence="2" type="ORF">WJX73_010061</name>
</gene>
<comment type="caution">
    <text evidence="2">The sequence shown here is derived from an EMBL/GenBank/DDBJ whole genome shotgun (WGS) entry which is preliminary data.</text>
</comment>
<reference evidence="2 3" key="1">
    <citation type="journal article" date="2024" name="Nat. Commun.">
        <title>Phylogenomics reveals the evolutionary origins of lichenization in chlorophyte algae.</title>
        <authorList>
            <person name="Puginier C."/>
            <person name="Libourel C."/>
            <person name="Otte J."/>
            <person name="Skaloud P."/>
            <person name="Haon M."/>
            <person name="Grisel S."/>
            <person name="Petersen M."/>
            <person name="Berrin J.G."/>
            <person name="Delaux P.M."/>
            <person name="Dal Grande F."/>
            <person name="Keller J."/>
        </authorList>
    </citation>
    <scope>NUCLEOTIDE SEQUENCE [LARGE SCALE GENOMIC DNA]</scope>
    <source>
        <strain evidence="2 3">SAG 2036</strain>
    </source>
</reference>
<dbReference type="EMBL" id="JALJOQ010000008">
    <property type="protein sequence ID" value="KAK9812289.1"/>
    <property type="molecule type" value="Genomic_DNA"/>
</dbReference>
<organism evidence="2 3">
    <name type="scientific">Symbiochloris irregularis</name>
    <dbReference type="NCBI Taxonomy" id="706552"/>
    <lineage>
        <taxon>Eukaryota</taxon>
        <taxon>Viridiplantae</taxon>
        <taxon>Chlorophyta</taxon>
        <taxon>core chlorophytes</taxon>
        <taxon>Trebouxiophyceae</taxon>
        <taxon>Trebouxiales</taxon>
        <taxon>Trebouxiaceae</taxon>
        <taxon>Symbiochloris</taxon>
    </lineage>
</organism>
<evidence type="ECO:0000256" key="1">
    <source>
        <dbReference type="SAM" id="MobiDB-lite"/>
    </source>
</evidence>
<sequence length="129" mass="14543">MAGKAITNFLKKIPGLKAPWEITGPAASIEHLSPTPPATEYRKRAPGSQIHRARVPQATPDTVYDITFYNRDVRRQGQLVGGTNRKRLVKYEVDPKENQLQASDVPPTMGQPTRWTRKPLLEYDNNGYT</sequence>
<protein>
    <submittedName>
        <fullName evidence="2">Uncharacterized protein</fullName>
    </submittedName>
</protein>
<feature type="region of interest" description="Disordered" evidence="1">
    <location>
        <begin position="28"/>
        <end position="51"/>
    </location>
</feature>
<keyword evidence="3" id="KW-1185">Reference proteome</keyword>
<accession>A0AAW1PRP3</accession>